<proteinExistence type="predicted"/>
<evidence type="ECO:0000313" key="2">
    <source>
        <dbReference type="Proteomes" id="UP000305948"/>
    </source>
</evidence>
<dbReference type="AlphaFoldDB" id="A0A5C3N4M5"/>
<protein>
    <submittedName>
        <fullName evidence="1">Uncharacterized protein</fullName>
    </submittedName>
</protein>
<name>A0A5C3N4M5_9AGAM</name>
<keyword evidence="2" id="KW-1185">Reference proteome</keyword>
<sequence>MRCFKCPRLEVFVVDLPELAVGLDNGELVTIAQTSPHLMTLRIVVRQTQICMTWKSLTFIAQHLLHLPELEILFDTIPKRDWKTSTPVVTRHKLRRLVLNFSSELNKRETMALARAINALFPFVDVEVSRFTGSDQRDQVIEYLQLLQRVRADHERRLLFE</sequence>
<organism evidence="1 2">
    <name type="scientific">Heliocybe sulcata</name>
    <dbReference type="NCBI Taxonomy" id="5364"/>
    <lineage>
        <taxon>Eukaryota</taxon>
        <taxon>Fungi</taxon>
        <taxon>Dikarya</taxon>
        <taxon>Basidiomycota</taxon>
        <taxon>Agaricomycotina</taxon>
        <taxon>Agaricomycetes</taxon>
        <taxon>Gloeophyllales</taxon>
        <taxon>Gloeophyllaceae</taxon>
        <taxon>Heliocybe</taxon>
    </lineage>
</organism>
<dbReference type="EMBL" id="ML213508">
    <property type="protein sequence ID" value="TFK52739.1"/>
    <property type="molecule type" value="Genomic_DNA"/>
</dbReference>
<dbReference type="Proteomes" id="UP000305948">
    <property type="component" value="Unassembled WGS sequence"/>
</dbReference>
<gene>
    <name evidence="1" type="ORF">OE88DRAFT_1806718</name>
</gene>
<reference evidence="1 2" key="1">
    <citation type="journal article" date="2019" name="Nat. Ecol. Evol.">
        <title>Megaphylogeny resolves global patterns of mushroom evolution.</title>
        <authorList>
            <person name="Varga T."/>
            <person name="Krizsan K."/>
            <person name="Foldi C."/>
            <person name="Dima B."/>
            <person name="Sanchez-Garcia M."/>
            <person name="Sanchez-Ramirez S."/>
            <person name="Szollosi G.J."/>
            <person name="Szarkandi J.G."/>
            <person name="Papp V."/>
            <person name="Albert L."/>
            <person name="Andreopoulos W."/>
            <person name="Angelini C."/>
            <person name="Antonin V."/>
            <person name="Barry K.W."/>
            <person name="Bougher N.L."/>
            <person name="Buchanan P."/>
            <person name="Buyck B."/>
            <person name="Bense V."/>
            <person name="Catcheside P."/>
            <person name="Chovatia M."/>
            <person name="Cooper J."/>
            <person name="Damon W."/>
            <person name="Desjardin D."/>
            <person name="Finy P."/>
            <person name="Geml J."/>
            <person name="Haridas S."/>
            <person name="Hughes K."/>
            <person name="Justo A."/>
            <person name="Karasinski D."/>
            <person name="Kautmanova I."/>
            <person name="Kiss B."/>
            <person name="Kocsube S."/>
            <person name="Kotiranta H."/>
            <person name="LaButti K.M."/>
            <person name="Lechner B.E."/>
            <person name="Liimatainen K."/>
            <person name="Lipzen A."/>
            <person name="Lukacs Z."/>
            <person name="Mihaltcheva S."/>
            <person name="Morgado L.N."/>
            <person name="Niskanen T."/>
            <person name="Noordeloos M.E."/>
            <person name="Ohm R.A."/>
            <person name="Ortiz-Santana B."/>
            <person name="Ovrebo C."/>
            <person name="Racz N."/>
            <person name="Riley R."/>
            <person name="Savchenko A."/>
            <person name="Shiryaev A."/>
            <person name="Soop K."/>
            <person name="Spirin V."/>
            <person name="Szebenyi C."/>
            <person name="Tomsovsky M."/>
            <person name="Tulloss R.E."/>
            <person name="Uehling J."/>
            <person name="Grigoriev I.V."/>
            <person name="Vagvolgyi C."/>
            <person name="Papp T."/>
            <person name="Martin F.M."/>
            <person name="Miettinen O."/>
            <person name="Hibbett D.S."/>
            <person name="Nagy L.G."/>
        </authorList>
    </citation>
    <scope>NUCLEOTIDE SEQUENCE [LARGE SCALE GENOMIC DNA]</scope>
    <source>
        <strain evidence="1 2">OMC1185</strain>
    </source>
</reference>
<evidence type="ECO:0000313" key="1">
    <source>
        <dbReference type="EMBL" id="TFK52739.1"/>
    </source>
</evidence>
<accession>A0A5C3N4M5</accession>